<dbReference type="InterPro" id="IPR001308">
    <property type="entry name" value="ETF_a/FixB"/>
</dbReference>
<dbReference type="PANTHER" id="PTHR43153:SF1">
    <property type="entry name" value="ELECTRON TRANSFER FLAVOPROTEIN SUBUNIT ALPHA, MITOCHONDRIAL"/>
    <property type="match status" value="1"/>
</dbReference>
<comment type="similarity">
    <text evidence="1">Belongs to the ETF alpha-subunit/FixB family.</text>
</comment>
<dbReference type="InterPro" id="IPR014729">
    <property type="entry name" value="Rossmann-like_a/b/a_fold"/>
</dbReference>
<feature type="domain" description="Electron transfer flavoprotein alpha/beta-subunit N-terminal" evidence="7">
    <location>
        <begin position="6"/>
        <end position="193"/>
    </location>
</feature>
<dbReference type="GO" id="GO:0050660">
    <property type="term" value="F:flavin adenine dinucleotide binding"/>
    <property type="evidence" value="ECO:0007669"/>
    <property type="project" value="InterPro"/>
</dbReference>
<proteinExistence type="inferred from homology"/>
<dbReference type="Gene3D" id="3.40.50.620">
    <property type="entry name" value="HUPs"/>
    <property type="match status" value="1"/>
</dbReference>
<dbReference type="PIRSF" id="PIRSF000089">
    <property type="entry name" value="Electra_flavoP_a"/>
    <property type="match status" value="1"/>
</dbReference>
<sequence>MEYRDILVVLEKEDGVISPLSTEMLGRAKYLASELNQNVIALSIGENISEMSKEAIYFGADKVVEVGNKILENYTTLAYTKVLDFILDKYLPLAVFIAATPNGRDLGGRISARRKIGLVADCIDIVLTDDKKEIKWIRPTFDGQLYADIRISTKPEIGTIGEGAFRPLKRDDTKSGEIVKEEVSLSSEDVLTVFLEQIKSDGEKEVSLTDAKIIVAGGMGLGEKENWHLVTDLAHELGAEVGATKDVVDLDWVPYKIQIGATGVRVSPKLYIAVGISGAIQHTAGMKTSDLIIAINNNPEAPIFKVAHYGVVGDLFEIVPRLTEKIREINNKI</sequence>
<feature type="binding site" evidence="6">
    <location>
        <begin position="258"/>
        <end position="262"/>
    </location>
    <ligand>
        <name>FAD</name>
        <dbReference type="ChEBI" id="CHEBI:57692"/>
    </ligand>
</feature>
<evidence type="ECO:0000256" key="3">
    <source>
        <dbReference type="ARBA" id="ARBA00022630"/>
    </source>
</evidence>
<evidence type="ECO:0000256" key="2">
    <source>
        <dbReference type="ARBA" id="ARBA00022448"/>
    </source>
</evidence>
<dbReference type="GO" id="GO:0033539">
    <property type="term" value="P:fatty acid beta-oxidation using acyl-CoA dehydrogenase"/>
    <property type="evidence" value="ECO:0007669"/>
    <property type="project" value="TreeGrafter"/>
</dbReference>
<dbReference type="InterPro" id="IPR029035">
    <property type="entry name" value="DHS-like_NAD/FAD-binding_dom"/>
</dbReference>
<feature type="binding site" evidence="6">
    <location>
        <position position="296"/>
    </location>
    <ligand>
        <name>FAD</name>
        <dbReference type="ChEBI" id="CHEBI:57692"/>
    </ligand>
</feature>
<reference evidence="8 9" key="1">
    <citation type="submission" date="2016-11" db="EMBL/GenBank/DDBJ databases">
        <authorList>
            <person name="Jaros S."/>
            <person name="Januszkiewicz K."/>
            <person name="Wedrychowicz H."/>
        </authorList>
    </citation>
    <scope>NUCLEOTIDE SEQUENCE [LARGE SCALE GENOMIC DNA]</scope>
    <source>
        <strain evidence="8 9">DSM 21120</strain>
    </source>
</reference>
<keyword evidence="4 6" id="KW-0274">FAD</keyword>
<keyword evidence="5" id="KW-0249">Electron transport</keyword>
<name>A0A1M5QL61_9FIRM</name>
<dbReference type="GO" id="GO:0009055">
    <property type="term" value="F:electron transfer activity"/>
    <property type="evidence" value="ECO:0007669"/>
    <property type="project" value="InterPro"/>
</dbReference>
<dbReference type="InterPro" id="IPR018206">
    <property type="entry name" value="ETF_asu_C_CS"/>
</dbReference>
<dbReference type="CDD" id="cd01715">
    <property type="entry name" value="ETF_alpha"/>
    <property type="match status" value="1"/>
</dbReference>
<evidence type="ECO:0000256" key="6">
    <source>
        <dbReference type="PIRSR" id="PIRSR000089-1"/>
    </source>
</evidence>
<dbReference type="Gene3D" id="3.40.50.1220">
    <property type="entry name" value="TPP-binding domain"/>
    <property type="match status" value="1"/>
</dbReference>
<accession>A0A1M5QL61</accession>
<protein>
    <submittedName>
        <fullName evidence="8">Electron transfer flavoprotein alpha subunit apoprotein</fullName>
    </submittedName>
</protein>
<dbReference type="OrthoDB" id="9770286at2"/>
<feature type="binding site" evidence="6">
    <location>
        <begin position="275"/>
        <end position="282"/>
    </location>
    <ligand>
        <name>FAD</name>
        <dbReference type="ChEBI" id="CHEBI:57692"/>
    </ligand>
</feature>
<dbReference type="InterPro" id="IPR014731">
    <property type="entry name" value="ETF_asu_C"/>
</dbReference>
<dbReference type="PANTHER" id="PTHR43153">
    <property type="entry name" value="ELECTRON TRANSFER FLAVOPROTEIN ALPHA"/>
    <property type="match status" value="1"/>
</dbReference>
<keyword evidence="3" id="KW-0285">Flavoprotein</keyword>
<dbReference type="STRING" id="1120995.SAMN02745245_00650"/>
<dbReference type="RefSeq" id="WP_073183723.1">
    <property type="nucleotide sequence ID" value="NZ_FQXI01000003.1"/>
</dbReference>
<evidence type="ECO:0000313" key="9">
    <source>
        <dbReference type="Proteomes" id="UP000184032"/>
    </source>
</evidence>
<dbReference type="Proteomes" id="UP000184032">
    <property type="component" value="Unassembled WGS sequence"/>
</dbReference>
<dbReference type="InterPro" id="IPR033947">
    <property type="entry name" value="ETF_alpha_N"/>
</dbReference>
<dbReference type="InterPro" id="IPR014730">
    <property type="entry name" value="ETF_a/b_N"/>
</dbReference>
<dbReference type="Pfam" id="PF00766">
    <property type="entry name" value="ETF_alpha"/>
    <property type="match status" value="1"/>
</dbReference>
<keyword evidence="9" id="KW-1185">Reference proteome</keyword>
<gene>
    <name evidence="8" type="ORF">SAMN02745245_00650</name>
</gene>
<evidence type="ECO:0000256" key="5">
    <source>
        <dbReference type="ARBA" id="ARBA00022982"/>
    </source>
</evidence>
<evidence type="ECO:0000256" key="1">
    <source>
        <dbReference type="ARBA" id="ARBA00005817"/>
    </source>
</evidence>
<comment type="cofactor">
    <cofactor evidence="6">
        <name>FAD</name>
        <dbReference type="ChEBI" id="CHEBI:57692"/>
    </cofactor>
    <text evidence="6">Binds 1 FAD per dimer.</text>
</comment>
<dbReference type="EMBL" id="FQXI01000003">
    <property type="protein sequence ID" value="SHH14817.1"/>
    <property type="molecule type" value="Genomic_DNA"/>
</dbReference>
<evidence type="ECO:0000256" key="4">
    <source>
        <dbReference type="ARBA" id="ARBA00022827"/>
    </source>
</evidence>
<organism evidence="8 9">
    <name type="scientific">Anaerosphaera aminiphila DSM 21120</name>
    <dbReference type="NCBI Taxonomy" id="1120995"/>
    <lineage>
        <taxon>Bacteria</taxon>
        <taxon>Bacillati</taxon>
        <taxon>Bacillota</taxon>
        <taxon>Tissierellia</taxon>
        <taxon>Tissierellales</taxon>
        <taxon>Peptoniphilaceae</taxon>
        <taxon>Anaerosphaera</taxon>
    </lineage>
</organism>
<evidence type="ECO:0000259" key="7">
    <source>
        <dbReference type="SMART" id="SM00893"/>
    </source>
</evidence>
<dbReference type="SUPFAM" id="SSF52402">
    <property type="entry name" value="Adenine nucleotide alpha hydrolases-like"/>
    <property type="match status" value="1"/>
</dbReference>
<dbReference type="Pfam" id="PF01012">
    <property type="entry name" value="ETF"/>
    <property type="match status" value="1"/>
</dbReference>
<evidence type="ECO:0000313" key="8">
    <source>
        <dbReference type="EMBL" id="SHH14817.1"/>
    </source>
</evidence>
<dbReference type="SUPFAM" id="SSF52467">
    <property type="entry name" value="DHS-like NAD/FAD-binding domain"/>
    <property type="match status" value="1"/>
</dbReference>
<dbReference type="PROSITE" id="PS00696">
    <property type="entry name" value="ETF_ALPHA"/>
    <property type="match status" value="1"/>
</dbReference>
<dbReference type="SMART" id="SM00893">
    <property type="entry name" value="ETF"/>
    <property type="match status" value="1"/>
</dbReference>
<keyword evidence="2" id="KW-0813">Transport</keyword>
<dbReference type="AlphaFoldDB" id="A0A1M5QL61"/>